<accession>A0AA96F1C8</accession>
<reference evidence="3 5" key="1">
    <citation type="submission" date="2023-09" db="EMBL/GenBank/DDBJ databases">
        <title>Flavobacterium sp. a novel bacteria isolate from Pepper rhizosphere.</title>
        <authorList>
            <person name="Peng Y."/>
            <person name="Lee J."/>
        </authorList>
    </citation>
    <scope>NUCLEOTIDE SEQUENCE</scope>
    <source>
        <strain evidence="3">PMR2A8</strain>
        <strain evidence="4 5">PMTSA4</strain>
    </source>
</reference>
<feature type="compositionally biased region" description="Polar residues" evidence="1">
    <location>
        <begin position="355"/>
        <end position="372"/>
    </location>
</feature>
<evidence type="ECO:0000256" key="1">
    <source>
        <dbReference type="SAM" id="MobiDB-lite"/>
    </source>
</evidence>
<protein>
    <recommendedName>
        <fullName evidence="6">DUF3300 domain-containing protein</fullName>
    </recommendedName>
</protein>
<gene>
    <name evidence="4" type="ORF">RN605_01485</name>
    <name evidence="3" type="ORF">RN608_08185</name>
</gene>
<organism evidence="3">
    <name type="scientific">Flavobacterium capsici</name>
    <dbReference type="NCBI Taxonomy" id="3075618"/>
    <lineage>
        <taxon>Bacteria</taxon>
        <taxon>Pseudomonadati</taxon>
        <taxon>Bacteroidota</taxon>
        <taxon>Flavobacteriia</taxon>
        <taxon>Flavobacteriales</taxon>
        <taxon>Flavobacteriaceae</taxon>
        <taxon>Flavobacterium</taxon>
    </lineage>
</organism>
<dbReference type="AlphaFoldDB" id="A0AA96EYW5"/>
<evidence type="ECO:0000313" key="3">
    <source>
        <dbReference type="EMBL" id="WNM17990.1"/>
    </source>
</evidence>
<name>A0AA96EYW5_9FLAO</name>
<proteinExistence type="predicted"/>
<keyword evidence="2" id="KW-0732">Signal</keyword>
<feature type="region of interest" description="Disordered" evidence="1">
    <location>
        <begin position="255"/>
        <end position="433"/>
    </location>
</feature>
<dbReference type="RefSeq" id="WP_313321640.1">
    <property type="nucleotide sequence ID" value="NZ_CP134878.1"/>
</dbReference>
<dbReference type="Proteomes" id="UP001304515">
    <property type="component" value="Chromosome"/>
</dbReference>
<accession>A0AA96EYW5</accession>
<dbReference type="EMBL" id="CP134878">
    <property type="protein sequence ID" value="WNM17990.1"/>
    <property type="molecule type" value="Genomic_DNA"/>
</dbReference>
<evidence type="ECO:0000256" key="2">
    <source>
        <dbReference type="SAM" id="SignalP"/>
    </source>
</evidence>
<feature type="chain" id="PRO_5044705205" description="DUF3300 domain-containing protein" evidence="2">
    <location>
        <begin position="22"/>
        <end position="433"/>
    </location>
</feature>
<feature type="compositionally biased region" description="Polar residues" evidence="1">
    <location>
        <begin position="273"/>
        <end position="333"/>
    </location>
</feature>
<feature type="compositionally biased region" description="Low complexity" evidence="1">
    <location>
        <begin position="341"/>
        <end position="354"/>
    </location>
</feature>
<evidence type="ECO:0000313" key="4">
    <source>
        <dbReference type="EMBL" id="WNM22042.1"/>
    </source>
</evidence>
<evidence type="ECO:0000313" key="5">
    <source>
        <dbReference type="Proteomes" id="UP001304515"/>
    </source>
</evidence>
<sequence length="433" mass="48714">MKTNIITWTLLSLMSLNTAFAQDRTTVTANNSEISDNLDLRAVASIFGDSKDLADFEYRLNNPEYQISNLDLNDDNQVDYLRVIETVEGNTHIIVIQSVLGRDMFQDIATVEVVKDRNNRVQVQVVGDVYMYGTNYIYEPVYSYTPVIYASFWAPVYRPYCSAWYWGYYPSYYVAWHPFPIFRYRSHINVWINFNHHYNYVTTRNCGVVYNNYYRGRRANAYEVRYPNRSFINRNNNVANRHELDKTRNIRTVGTRTDYAANGGVRTRAEYNGTRNNTIGGSTRSATRTETGATRNNGIGSSTRSETRTENGATRSATRGNSVGTSTRNNGSERSYGVRENTSSSSRSDNSSRTYAQNNSRANAGQSSSVRTSPSRNENRSYSSNRSAGSNRSSEMRSTSPSQSSGRSANMGGSSNRGNSSGGNARGNGNSRR</sequence>
<feature type="compositionally biased region" description="Low complexity" evidence="1">
    <location>
        <begin position="373"/>
        <end position="419"/>
    </location>
</feature>
<evidence type="ECO:0008006" key="6">
    <source>
        <dbReference type="Google" id="ProtNLM"/>
    </source>
</evidence>
<feature type="signal peptide" evidence="2">
    <location>
        <begin position="1"/>
        <end position="21"/>
    </location>
</feature>
<dbReference type="EMBL" id="CP134890">
    <property type="protein sequence ID" value="WNM22042.1"/>
    <property type="molecule type" value="Genomic_DNA"/>
</dbReference>
<keyword evidence="5" id="KW-1185">Reference proteome</keyword>
<dbReference type="KEGG" id="fcj:RN605_01485"/>